<reference evidence="2" key="1">
    <citation type="submission" date="2015-11" db="EMBL/GenBank/DDBJ databases">
        <title>De novo transcriptome assembly of four potential Pierce s Disease insect vectors from Arizona vineyards.</title>
        <authorList>
            <person name="Tassone E.E."/>
        </authorList>
    </citation>
    <scope>NUCLEOTIDE SEQUENCE</scope>
</reference>
<dbReference type="EMBL" id="GECU01001631">
    <property type="protein sequence ID" value="JAT06076.1"/>
    <property type="molecule type" value="Transcribed_RNA"/>
</dbReference>
<dbReference type="EMBL" id="GECU01020037">
    <property type="protein sequence ID" value="JAS87669.1"/>
    <property type="molecule type" value="Transcribed_RNA"/>
</dbReference>
<evidence type="ECO:0000313" key="2">
    <source>
        <dbReference type="EMBL" id="JAT06076.1"/>
    </source>
</evidence>
<accession>A0A1B6K3Q2</accession>
<gene>
    <name evidence="1" type="ORF">g.8861</name>
    <name evidence="2" type="ORF">g.8862</name>
</gene>
<protein>
    <submittedName>
        <fullName evidence="2">Uncharacterized protein</fullName>
    </submittedName>
</protein>
<evidence type="ECO:0000313" key="1">
    <source>
        <dbReference type="EMBL" id="JAS87669.1"/>
    </source>
</evidence>
<dbReference type="AlphaFoldDB" id="A0A1B6K3Q2"/>
<name>A0A1B6K3Q2_9HEMI</name>
<proteinExistence type="predicted"/>
<sequence>MSDSGEILTNLKAVQLGGKKAIKITEWKRNLNKTARNSGKSYVSTSKKLISGKEFTRVTTCCLKKCCEKVTQEQQIEMFTKFWDSSNKEVQDTFLSSCMKTQSLKTVATQPKKERLRSWCYSLRVEWT</sequence>
<organism evidence="2">
    <name type="scientific">Homalodisca liturata</name>
    <dbReference type="NCBI Taxonomy" id="320908"/>
    <lineage>
        <taxon>Eukaryota</taxon>
        <taxon>Metazoa</taxon>
        <taxon>Ecdysozoa</taxon>
        <taxon>Arthropoda</taxon>
        <taxon>Hexapoda</taxon>
        <taxon>Insecta</taxon>
        <taxon>Pterygota</taxon>
        <taxon>Neoptera</taxon>
        <taxon>Paraneoptera</taxon>
        <taxon>Hemiptera</taxon>
        <taxon>Auchenorrhyncha</taxon>
        <taxon>Membracoidea</taxon>
        <taxon>Cicadellidae</taxon>
        <taxon>Cicadellinae</taxon>
        <taxon>Proconiini</taxon>
        <taxon>Homalodisca</taxon>
    </lineage>
</organism>